<feature type="compositionally biased region" description="Basic and acidic residues" evidence="5">
    <location>
        <begin position="166"/>
        <end position="176"/>
    </location>
</feature>
<proteinExistence type="predicted"/>
<dbReference type="InterPro" id="IPR036909">
    <property type="entry name" value="Cyt_c-like_dom_sf"/>
</dbReference>
<organism evidence="7 8">
    <name type="scientific">Noviluteimonas caseinilytica</name>
    <dbReference type="NCBI Taxonomy" id="2675101"/>
    <lineage>
        <taxon>Bacteria</taxon>
        <taxon>Pseudomonadati</taxon>
        <taxon>Pseudomonadota</taxon>
        <taxon>Gammaproteobacteria</taxon>
        <taxon>Lysobacterales</taxon>
        <taxon>Lysobacteraceae</taxon>
        <taxon>Noviluteimonas</taxon>
    </lineage>
</organism>
<evidence type="ECO:0000256" key="1">
    <source>
        <dbReference type="ARBA" id="ARBA00022617"/>
    </source>
</evidence>
<evidence type="ECO:0000313" key="7">
    <source>
        <dbReference type="EMBL" id="BCT93887.1"/>
    </source>
</evidence>
<dbReference type="InterPro" id="IPR009056">
    <property type="entry name" value="Cyt_c-like_dom"/>
</dbReference>
<dbReference type="SUPFAM" id="SSF46626">
    <property type="entry name" value="Cytochrome c"/>
    <property type="match status" value="1"/>
</dbReference>
<name>A0ABM7Q920_9GAMM</name>
<keyword evidence="1 4" id="KW-0349">Heme</keyword>
<feature type="domain" description="Cytochrome c" evidence="6">
    <location>
        <begin position="72"/>
        <end position="156"/>
    </location>
</feature>
<evidence type="ECO:0000313" key="8">
    <source>
        <dbReference type="Proteomes" id="UP000681317"/>
    </source>
</evidence>
<reference evidence="7 8" key="1">
    <citation type="submission" date="2021-03" db="EMBL/GenBank/DDBJ databases">
        <title>Complete Genome Sequences of Two Lysobacter Strains Isolated from Sea Water (Lysobacter caseinilyticus) and Soil (Lysobacter helvus) in South Korea.</title>
        <authorList>
            <person name="Watanabe Y."/>
            <person name="Arakawa K."/>
        </authorList>
    </citation>
    <scope>NUCLEOTIDE SEQUENCE [LARGE SCALE GENOMIC DNA]</scope>
    <source>
        <strain evidence="7 8">KVB24</strain>
    </source>
</reference>
<feature type="region of interest" description="Disordered" evidence="5">
    <location>
        <begin position="166"/>
        <end position="239"/>
    </location>
</feature>
<protein>
    <recommendedName>
        <fullName evidence="6">Cytochrome c domain-containing protein</fullName>
    </recommendedName>
</protein>
<keyword evidence="3 4" id="KW-0408">Iron</keyword>
<evidence type="ECO:0000256" key="4">
    <source>
        <dbReference type="PROSITE-ProRule" id="PRU00433"/>
    </source>
</evidence>
<dbReference type="PROSITE" id="PS51007">
    <property type="entry name" value="CYTC"/>
    <property type="match status" value="1"/>
</dbReference>
<evidence type="ECO:0000256" key="3">
    <source>
        <dbReference type="ARBA" id="ARBA00023004"/>
    </source>
</evidence>
<feature type="compositionally biased region" description="Basic and acidic residues" evidence="5">
    <location>
        <begin position="185"/>
        <end position="204"/>
    </location>
</feature>
<keyword evidence="2 4" id="KW-0479">Metal-binding</keyword>
<dbReference type="Proteomes" id="UP000681317">
    <property type="component" value="Chromosome"/>
</dbReference>
<accession>A0ABM7Q920</accession>
<evidence type="ECO:0000256" key="5">
    <source>
        <dbReference type="SAM" id="MobiDB-lite"/>
    </source>
</evidence>
<dbReference type="Pfam" id="PF13442">
    <property type="entry name" value="Cytochrome_CBB3"/>
    <property type="match status" value="1"/>
</dbReference>
<evidence type="ECO:0000259" key="6">
    <source>
        <dbReference type="PROSITE" id="PS51007"/>
    </source>
</evidence>
<sequence>MPFVKRSTLLTLAVLSGVGVLAFAGFVYSGSYDIGADNAHTRPVLSLLRTMRERSIAVRAKELTLPPLNDPARIRQGAGNYDAMCTGCHLAPGIAETELSKGLYPAPPNLAREQVPPREAFWAIKHGIKASGMPAWGKSMNDEYIWNMVAFLQKLPKLDADAYRDTVAHSEGHSHGGGETGHHHHDNDDHEMEEAHGEHHEHEMPASSSTVSAHAEQHEHQMPAAASTVPAHGQPGHHH</sequence>
<dbReference type="Gene3D" id="1.10.760.10">
    <property type="entry name" value="Cytochrome c-like domain"/>
    <property type="match status" value="1"/>
</dbReference>
<keyword evidence="8" id="KW-1185">Reference proteome</keyword>
<gene>
    <name evidence="7" type="ORF">LYSCAS_29110</name>
</gene>
<dbReference type="EMBL" id="AP024545">
    <property type="protein sequence ID" value="BCT93887.1"/>
    <property type="molecule type" value="Genomic_DNA"/>
</dbReference>
<evidence type="ECO:0000256" key="2">
    <source>
        <dbReference type="ARBA" id="ARBA00022723"/>
    </source>
</evidence>